<evidence type="ECO:0000313" key="1">
    <source>
        <dbReference type="EMBL" id="KAI0040599.1"/>
    </source>
</evidence>
<reference evidence="1" key="1">
    <citation type="submission" date="2021-02" db="EMBL/GenBank/DDBJ databases">
        <authorList>
            <consortium name="DOE Joint Genome Institute"/>
            <person name="Ahrendt S."/>
            <person name="Looney B.P."/>
            <person name="Miyauchi S."/>
            <person name="Morin E."/>
            <person name="Drula E."/>
            <person name="Courty P.E."/>
            <person name="Chicoki N."/>
            <person name="Fauchery L."/>
            <person name="Kohler A."/>
            <person name="Kuo A."/>
            <person name="Labutti K."/>
            <person name="Pangilinan J."/>
            <person name="Lipzen A."/>
            <person name="Riley R."/>
            <person name="Andreopoulos W."/>
            <person name="He G."/>
            <person name="Johnson J."/>
            <person name="Barry K.W."/>
            <person name="Grigoriev I.V."/>
            <person name="Nagy L."/>
            <person name="Hibbett D."/>
            <person name="Henrissat B."/>
            <person name="Matheny P.B."/>
            <person name="Labbe J."/>
            <person name="Martin F."/>
        </authorList>
    </citation>
    <scope>NUCLEOTIDE SEQUENCE</scope>
    <source>
        <strain evidence="1">FP105234-sp</strain>
    </source>
</reference>
<name>A0ACB8R8V0_9AGAM</name>
<organism evidence="1 2">
    <name type="scientific">Auriscalpium vulgare</name>
    <dbReference type="NCBI Taxonomy" id="40419"/>
    <lineage>
        <taxon>Eukaryota</taxon>
        <taxon>Fungi</taxon>
        <taxon>Dikarya</taxon>
        <taxon>Basidiomycota</taxon>
        <taxon>Agaricomycotina</taxon>
        <taxon>Agaricomycetes</taxon>
        <taxon>Russulales</taxon>
        <taxon>Auriscalpiaceae</taxon>
        <taxon>Auriscalpium</taxon>
    </lineage>
</organism>
<gene>
    <name evidence="1" type="ORF">FA95DRAFT_1611662</name>
</gene>
<protein>
    <submittedName>
        <fullName evidence="1">DnaJ-domain-containing protein</fullName>
    </submittedName>
</protein>
<dbReference type="Proteomes" id="UP000814033">
    <property type="component" value="Unassembled WGS sequence"/>
</dbReference>
<accession>A0ACB8R8V0</accession>
<keyword evidence="2" id="KW-1185">Reference proteome</keyword>
<dbReference type="EMBL" id="MU276182">
    <property type="protein sequence ID" value="KAI0040599.1"/>
    <property type="molecule type" value="Genomic_DNA"/>
</dbReference>
<proteinExistence type="predicted"/>
<evidence type="ECO:0000313" key="2">
    <source>
        <dbReference type="Proteomes" id="UP000814033"/>
    </source>
</evidence>
<comment type="caution">
    <text evidence="1">The sequence shown here is derived from an EMBL/GenBank/DDBJ whole genome shotgun (WGS) entry which is preliminary data.</text>
</comment>
<reference evidence="1" key="2">
    <citation type="journal article" date="2022" name="New Phytol.">
        <title>Evolutionary transition to the ectomycorrhizal habit in the genomes of a hyperdiverse lineage of mushroom-forming fungi.</title>
        <authorList>
            <person name="Looney B."/>
            <person name="Miyauchi S."/>
            <person name="Morin E."/>
            <person name="Drula E."/>
            <person name="Courty P.E."/>
            <person name="Kohler A."/>
            <person name="Kuo A."/>
            <person name="LaButti K."/>
            <person name="Pangilinan J."/>
            <person name="Lipzen A."/>
            <person name="Riley R."/>
            <person name="Andreopoulos W."/>
            <person name="He G."/>
            <person name="Johnson J."/>
            <person name="Nolan M."/>
            <person name="Tritt A."/>
            <person name="Barry K.W."/>
            <person name="Grigoriev I.V."/>
            <person name="Nagy L.G."/>
            <person name="Hibbett D."/>
            <person name="Henrissat B."/>
            <person name="Matheny P.B."/>
            <person name="Labbe J."/>
            <person name="Martin F.M."/>
        </authorList>
    </citation>
    <scope>NUCLEOTIDE SEQUENCE</scope>
    <source>
        <strain evidence="1">FP105234-sp</strain>
    </source>
</reference>
<sequence length="201" mass="22291">MTGARRATHYETLSIPSNASRSQIKSSFYKLSKQYHPDVNKEPGAKERFHAFSEAYSVLGDDRQRRAYDRTLSAAPAATSHHPHDPASYQHPHSQWSYETRRRGATHAWERRRPPPGASAHPRASHHAGHHHPYPGAQQRPDPFSSPNVRRATGASKAPRTGWQQTEEDRVGSVSSFWRAAQVAGIVVVVAMFGNGLTASA</sequence>